<dbReference type="SUPFAM" id="SSF81383">
    <property type="entry name" value="F-box domain"/>
    <property type="match status" value="1"/>
</dbReference>
<dbReference type="Gene3D" id="3.80.10.10">
    <property type="entry name" value="Ribonuclease Inhibitor"/>
    <property type="match status" value="1"/>
</dbReference>
<evidence type="ECO:0000313" key="2">
    <source>
        <dbReference type="Proteomes" id="UP000029665"/>
    </source>
</evidence>
<dbReference type="AlphaFoldDB" id="A0A060SFC4"/>
<evidence type="ECO:0000313" key="1">
    <source>
        <dbReference type="EMBL" id="CDO73212.1"/>
    </source>
</evidence>
<dbReference type="InterPro" id="IPR001611">
    <property type="entry name" value="Leu-rich_rpt"/>
</dbReference>
<dbReference type="Proteomes" id="UP000029665">
    <property type="component" value="Unassembled WGS sequence"/>
</dbReference>
<dbReference type="HOGENOM" id="CLU_036316_4_0_1"/>
<reference evidence="1" key="1">
    <citation type="submission" date="2014-01" db="EMBL/GenBank/DDBJ databases">
        <title>The genome of the white-rot fungus Pycnoporus cinnabarinus: a basidiomycete model with a versatile arsenal for lignocellulosic biomass breakdown.</title>
        <authorList>
            <person name="Levasseur A."/>
            <person name="Lomascolo A."/>
            <person name="Ruiz-Duenas F.J."/>
            <person name="Uzan E."/>
            <person name="Piumi F."/>
            <person name="Kues U."/>
            <person name="Ram A.F.J."/>
            <person name="Murat C."/>
            <person name="Haon M."/>
            <person name="Benoit I."/>
            <person name="Arfi Y."/>
            <person name="Chevret D."/>
            <person name="Drula E."/>
            <person name="Kwon M.J."/>
            <person name="Gouret P."/>
            <person name="Lesage-Meessen L."/>
            <person name="Lombard V."/>
            <person name="Mariette J."/>
            <person name="Noirot C."/>
            <person name="Park J."/>
            <person name="Patyshakuliyeva A."/>
            <person name="Wieneger R.A.B."/>
            <person name="Wosten H.A.B."/>
            <person name="Martin F."/>
            <person name="Coutinho P.M."/>
            <person name="de Vries R."/>
            <person name="Martinez A.T."/>
            <person name="Klopp C."/>
            <person name="Pontarotti P."/>
            <person name="Henrissat B."/>
            <person name="Record E."/>
        </authorList>
    </citation>
    <scope>NUCLEOTIDE SEQUENCE [LARGE SCALE GENOMIC DNA]</scope>
    <source>
        <strain evidence="1">BRFM137</strain>
    </source>
</reference>
<organism evidence="1 2">
    <name type="scientific">Pycnoporus cinnabarinus</name>
    <name type="common">Cinnabar-red polypore</name>
    <name type="synonym">Trametes cinnabarina</name>
    <dbReference type="NCBI Taxonomy" id="5643"/>
    <lineage>
        <taxon>Eukaryota</taxon>
        <taxon>Fungi</taxon>
        <taxon>Dikarya</taxon>
        <taxon>Basidiomycota</taxon>
        <taxon>Agaricomycotina</taxon>
        <taxon>Agaricomycetes</taxon>
        <taxon>Polyporales</taxon>
        <taxon>Polyporaceae</taxon>
        <taxon>Trametes</taxon>
    </lineage>
</organism>
<dbReference type="SUPFAM" id="SSF52047">
    <property type="entry name" value="RNI-like"/>
    <property type="match status" value="1"/>
</dbReference>
<protein>
    <recommendedName>
        <fullName evidence="3">F-box domain-containing protein</fullName>
    </recommendedName>
</protein>
<dbReference type="InterPro" id="IPR036047">
    <property type="entry name" value="F-box-like_dom_sf"/>
</dbReference>
<comment type="caution">
    <text evidence="1">The sequence shown here is derived from an EMBL/GenBank/DDBJ whole genome shotgun (WGS) entry which is preliminary data.</text>
</comment>
<accession>A0A060SFC4</accession>
<dbReference type="STRING" id="5643.A0A060SFC4"/>
<sequence>MPNVPLELTDYIIDFLHEDARTLASCAVVSRAWIPAARFHLFRSIVLRDDAFSSSFRRLLTLSPDLGYYVRDLTVARSVTVSEVFLPSKPAGPCINNALPQVLQQLPHLRSLTLAHVDLKNIANLSSLHHPALSSLSLSYCQFADFADLTLTAHLLSHLFFAAIGLPVTMSLAGCAALESLRLQFPIHYSTTLPWVTALLATIDAEPGAAFPSAARPASAAVRTLAFDIRLLGSVDALDWAGLNHVLATSPSYRALDALCVGVNLWPGVHKTVAAVERIVRERLALLEQKGVLRFCKS</sequence>
<dbReference type="PROSITE" id="PS51450">
    <property type="entry name" value="LRR"/>
    <property type="match status" value="1"/>
</dbReference>
<dbReference type="EMBL" id="CCBP010000119">
    <property type="protein sequence ID" value="CDO73212.1"/>
    <property type="molecule type" value="Genomic_DNA"/>
</dbReference>
<name>A0A060SFC4_PYCCI</name>
<dbReference type="InterPro" id="IPR032675">
    <property type="entry name" value="LRR_dom_sf"/>
</dbReference>
<proteinExistence type="predicted"/>
<evidence type="ECO:0008006" key="3">
    <source>
        <dbReference type="Google" id="ProtNLM"/>
    </source>
</evidence>
<dbReference type="OMA" id="CQFADFA"/>
<keyword evidence="2" id="KW-1185">Reference proteome</keyword>
<dbReference type="OrthoDB" id="2977329at2759"/>
<gene>
    <name evidence="1" type="ORF">BN946_scf185007.g267</name>
</gene>